<feature type="transmembrane region" description="Helical" evidence="1">
    <location>
        <begin position="12"/>
        <end position="33"/>
    </location>
</feature>
<feature type="transmembrane region" description="Helical" evidence="1">
    <location>
        <begin position="53"/>
        <end position="72"/>
    </location>
</feature>
<keyword evidence="1" id="KW-1133">Transmembrane helix</keyword>
<name>A0A2H9VNL7_9SPHI</name>
<dbReference type="RefSeq" id="WP_100342207.1">
    <property type="nucleotide sequence ID" value="NZ_PGFJ01000002.1"/>
</dbReference>
<evidence type="ECO:0000256" key="1">
    <source>
        <dbReference type="SAM" id="Phobius"/>
    </source>
</evidence>
<sequence length="134" mass="14751">MQGITFSLINTKIFNIVLCVILPLVVLACLSAYTSTLNKFDAKWLLSADFLKMIVVLMCYAIPLTYFLSKVYELTAGSEDSGSSVFAFIAACVLILPLAFIALVMFAKLSFVIPILLTLAIAFLYYRSLKLVAC</sequence>
<protein>
    <submittedName>
        <fullName evidence="2">Uncharacterized protein</fullName>
    </submittedName>
</protein>
<organism evidence="2 3">
    <name type="scientific">Mucilaginibacter auburnensis</name>
    <dbReference type="NCBI Taxonomy" id="1457233"/>
    <lineage>
        <taxon>Bacteria</taxon>
        <taxon>Pseudomonadati</taxon>
        <taxon>Bacteroidota</taxon>
        <taxon>Sphingobacteriia</taxon>
        <taxon>Sphingobacteriales</taxon>
        <taxon>Sphingobacteriaceae</taxon>
        <taxon>Mucilaginibacter</taxon>
    </lineage>
</organism>
<dbReference type="AlphaFoldDB" id="A0A2H9VNL7"/>
<feature type="transmembrane region" description="Helical" evidence="1">
    <location>
        <begin position="84"/>
        <end position="103"/>
    </location>
</feature>
<keyword evidence="1" id="KW-0812">Transmembrane</keyword>
<proteinExistence type="predicted"/>
<gene>
    <name evidence="2" type="ORF">CLV57_3041</name>
</gene>
<keyword evidence="3" id="KW-1185">Reference proteome</keyword>
<dbReference type="Proteomes" id="UP000242687">
    <property type="component" value="Unassembled WGS sequence"/>
</dbReference>
<evidence type="ECO:0000313" key="2">
    <source>
        <dbReference type="EMBL" id="PJJ79902.1"/>
    </source>
</evidence>
<comment type="caution">
    <text evidence="2">The sequence shown here is derived from an EMBL/GenBank/DDBJ whole genome shotgun (WGS) entry which is preliminary data.</text>
</comment>
<keyword evidence="1" id="KW-0472">Membrane</keyword>
<dbReference type="EMBL" id="PGFJ01000002">
    <property type="protein sequence ID" value="PJJ79902.1"/>
    <property type="molecule type" value="Genomic_DNA"/>
</dbReference>
<evidence type="ECO:0000313" key="3">
    <source>
        <dbReference type="Proteomes" id="UP000242687"/>
    </source>
</evidence>
<accession>A0A2H9VNL7</accession>
<feature type="transmembrane region" description="Helical" evidence="1">
    <location>
        <begin position="109"/>
        <end position="126"/>
    </location>
</feature>
<reference evidence="2 3" key="1">
    <citation type="submission" date="2017-11" db="EMBL/GenBank/DDBJ databases">
        <title>Genomic Encyclopedia of Archaeal and Bacterial Type Strains, Phase II (KMG-II): From Individual Species to Whole Genera.</title>
        <authorList>
            <person name="Goeker M."/>
        </authorList>
    </citation>
    <scope>NUCLEOTIDE SEQUENCE [LARGE SCALE GENOMIC DNA]</scope>
    <source>
        <strain evidence="2 3">DSM 28175</strain>
    </source>
</reference>